<dbReference type="PANTHER" id="PTHR22931:SF9">
    <property type="entry name" value="PYRUVATE, PHOSPHATE DIKINASE 1, CHLOROPLASTIC"/>
    <property type="match status" value="1"/>
</dbReference>
<dbReference type="GO" id="GO:0050242">
    <property type="term" value="F:pyruvate, phosphate dikinase activity"/>
    <property type="evidence" value="ECO:0007669"/>
    <property type="project" value="UniProtKB-EC"/>
</dbReference>
<dbReference type="EC" id="2.7.9.1" evidence="4"/>
<dbReference type="PIRSF" id="PIRSF000853">
    <property type="entry name" value="PPDK"/>
    <property type="match status" value="1"/>
</dbReference>
<dbReference type="Gene3D" id="1.10.189.10">
    <property type="entry name" value="Pyruvate Phosphate Dikinase, domain 2"/>
    <property type="match status" value="1"/>
</dbReference>
<gene>
    <name evidence="4" type="ordered locus">Mpe_B0506</name>
</gene>
<dbReference type="AlphaFoldDB" id="A2SNY9"/>
<sequence>MKAQGSAASAPAVDAPCLVHLIQEIDGMDTAKFGGKAAGLARMAAAGIPVPPAFVIGTDAYRAFRDSGDLPENLMPQVDRAMRVLEGHTSRSFGGLSALPLLVSVRSGSQVSMPGMMDTVLNLGITCRGAQRLAQETGNADFAVDTWVRFWRMFAEIVLDLEAEVIEHAVVSLLDQTRREPSEENFLRLETAVLGAIVAQGVNEVSADPAWQLRRAIAAVFESWDSRRARAYRAHHKISDELGTAVTVQAMVFGNLDSRSGSGVAFTRNPNTGARELYGEFLAGRQGEDLVSGSATPSPLGAPGGLSEAHHRELADHGHRLEEMYGDAVDIEFTVEGDRLYFLQVRPAKRTAAAAVRIATELVDEGMLGRAAALKRVSVEQLKKLLRPAFEPDVLVRTRPLLEGIGASPGHAYGIAVLDADRAATVAASGERVILVRPTTSPQDIRGMLASRAIVTAKGGALSHAAVVSRALDVPCVVGCEAMEVDLAARSFTVGDERLEEGAPLSVDGATGKVYSGLLPLEPASQATEQIDRLLVWADDRTQASFWAGSVGAADAQTALRQSPRGFGVVALTELMIADETLGDFIDAVNDLGQQPDRKSTQDRLACLAYQACQRLMLESAGTPIDLRLPNLGSPRAQRMIGSWASLAPRLFLPLGLKGLYVALLRGIADAARETGHAQTTPLVPGITAASELQAFKRAAAGLGLNQVGVVLQSPAGIAEAHGIAEGASAVWVDLREIIRTYYGYPSALSFADDVFETYVADGYLAHNPRTALGSKLAELFAGVAAVAAHRPEVRIGVECGDGAALSLVEDLYRSGVRLFSLPTTALPSARLALGQLVVKESST</sequence>
<dbReference type="InterPro" id="IPR040442">
    <property type="entry name" value="Pyrv_kinase-like_dom_sf"/>
</dbReference>
<keyword evidence="4" id="KW-0670">Pyruvate</keyword>
<organism evidence="4 5">
    <name type="scientific">Methylibium petroleiphilum (strain ATCC BAA-1232 / LMG 22953 / PM1)</name>
    <dbReference type="NCBI Taxonomy" id="420662"/>
    <lineage>
        <taxon>Bacteria</taxon>
        <taxon>Pseudomonadati</taxon>
        <taxon>Pseudomonadota</taxon>
        <taxon>Betaproteobacteria</taxon>
        <taxon>Burkholderiales</taxon>
        <taxon>Sphaerotilaceae</taxon>
        <taxon>Methylibium</taxon>
    </lineage>
</organism>
<dbReference type="SUPFAM" id="SSF52009">
    <property type="entry name" value="Phosphohistidine domain"/>
    <property type="match status" value="1"/>
</dbReference>
<feature type="domain" description="Pyruvate phosphate dikinase AMP/ATP-binding" evidence="3">
    <location>
        <begin position="68"/>
        <end position="297"/>
    </location>
</feature>
<dbReference type="eggNOG" id="COG0574">
    <property type="taxonomic scope" value="Bacteria"/>
</dbReference>
<proteinExistence type="predicted"/>
<feature type="domain" description="Pyruvate phosphate dikinase AMP/ATP-binding" evidence="3">
    <location>
        <begin position="306"/>
        <end position="364"/>
    </location>
</feature>
<protein>
    <submittedName>
        <fullName evidence="4">Pyruvate phosphate dikinase</fullName>
        <ecNumber evidence="4">2.7.9.1</ecNumber>
    </submittedName>
</protein>
<dbReference type="Gene3D" id="3.30.1490.20">
    <property type="entry name" value="ATP-grasp fold, A domain"/>
    <property type="match status" value="1"/>
</dbReference>
<keyword evidence="4" id="KW-0808">Transferase</keyword>
<dbReference type="HOGENOM" id="CLU_015345_0_2_4"/>
<dbReference type="Pfam" id="PF00391">
    <property type="entry name" value="PEP-utilizers"/>
    <property type="match status" value="1"/>
</dbReference>
<dbReference type="KEGG" id="mpt:Mpe_B0506"/>
<comment type="cofactor">
    <cofactor evidence="1">
        <name>Mg(2+)</name>
        <dbReference type="ChEBI" id="CHEBI:18420"/>
    </cofactor>
</comment>
<dbReference type="NCBIfam" id="NF004531">
    <property type="entry name" value="PRK05878.1"/>
    <property type="match status" value="1"/>
</dbReference>
<evidence type="ECO:0000313" key="4">
    <source>
        <dbReference type="EMBL" id="ABM97278.1"/>
    </source>
</evidence>
<dbReference type="InterPro" id="IPR013815">
    <property type="entry name" value="ATP_grasp_subdomain_1"/>
</dbReference>
<feature type="domain" description="PEP-utilising enzyme mobile" evidence="2">
    <location>
        <begin position="431"/>
        <end position="512"/>
    </location>
</feature>
<name>A2SNY9_METPP</name>
<accession>A2SNY9</accession>
<dbReference type="SMR" id="A2SNY9"/>
<dbReference type="PANTHER" id="PTHR22931">
    <property type="entry name" value="PHOSPHOENOLPYRUVATE DIKINASE-RELATED"/>
    <property type="match status" value="1"/>
</dbReference>
<dbReference type="InterPro" id="IPR015813">
    <property type="entry name" value="Pyrv/PenolPyrv_kinase-like_dom"/>
</dbReference>
<dbReference type="Gene3D" id="3.50.30.10">
    <property type="entry name" value="Phosphohistidine domain"/>
    <property type="match status" value="1"/>
</dbReference>
<dbReference type="EMBL" id="CP000556">
    <property type="protein sequence ID" value="ABM97278.1"/>
    <property type="molecule type" value="Genomic_DNA"/>
</dbReference>
<dbReference type="Gene3D" id="1.20.80.30">
    <property type="match status" value="1"/>
</dbReference>
<dbReference type="InterPro" id="IPR008279">
    <property type="entry name" value="PEP-util_enz_mobile_dom"/>
</dbReference>
<dbReference type="GO" id="GO:0016301">
    <property type="term" value="F:kinase activity"/>
    <property type="evidence" value="ECO:0007669"/>
    <property type="project" value="UniProtKB-KW"/>
</dbReference>
<dbReference type="InterPro" id="IPR036637">
    <property type="entry name" value="Phosphohistidine_dom_sf"/>
</dbReference>
<dbReference type="Pfam" id="PF01326">
    <property type="entry name" value="PPDK_N"/>
    <property type="match status" value="2"/>
</dbReference>
<dbReference type="Gene3D" id="3.30.470.20">
    <property type="entry name" value="ATP-grasp fold, B domain"/>
    <property type="match status" value="1"/>
</dbReference>
<dbReference type="GO" id="GO:0005524">
    <property type="term" value="F:ATP binding"/>
    <property type="evidence" value="ECO:0007669"/>
    <property type="project" value="InterPro"/>
</dbReference>
<keyword evidence="5" id="KW-1185">Reference proteome</keyword>
<dbReference type="Proteomes" id="UP000000366">
    <property type="component" value="Plasmid RPME01"/>
</dbReference>
<reference evidence="4 5" key="1">
    <citation type="journal article" date="2007" name="J. Bacteriol.">
        <title>Whole-genome analysis of the methyl tert-butyl ether-degrading beta-proteobacterium Methylibium petroleiphilum PM1.</title>
        <authorList>
            <person name="Kane S.R."/>
            <person name="Chakicherla A.Y."/>
            <person name="Chain P.S.G."/>
            <person name="Schmidt R."/>
            <person name="Shin M.W."/>
            <person name="Legler T.C."/>
            <person name="Scow K.M."/>
            <person name="Larimer F.W."/>
            <person name="Lucas S.M."/>
            <person name="Richardson P.M."/>
            <person name="Hristova K.R."/>
        </authorList>
    </citation>
    <scope>NUCLEOTIDE SEQUENCE [LARGE SCALE GENOMIC DNA]</scope>
    <source>
        <strain evidence="5">ATCC BAA-1232 / LMG 22953 / PM1</strain>
        <plasmid evidence="4 5">RPME01</plasmid>
    </source>
</reference>
<dbReference type="SUPFAM" id="SSF56059">
    <property type="entry name" value="Glutathione synthetase ATP-binding domain-like"/>
    <property type="match status" value="1"/>
</dbReference>
<dbReference type="InterPro" id="IPR010121">
    <property type="entry name" value="Pyruvate_phosphate_dikinase"/>
</dbReference>
<dbReference type="SUPFAM" id="SSF51621">
    <property type="entry name" value="Phosphoenolpyruvate/pyruvate domain"/>
    <property type="match status" value="1"/>
</dbReference>
<dbReference type="InterPro" id="IPR002192">
    <property type="entry name" value="PPDK_AMP/ATP-bd"/>
</dbReference>
<evidence type="ECO:0000256" key="1">
    <source>
        <dbReference type="ARBA" id="ARBA00001946"/>
    </source>
</evidence>
<dbReference type="RefSeq" id="WP_011831831.1">
    <property type="nucleotide sequence ID" value="NC_008826.1"/>
</dbReference>
<evidence type="ECO:0000259" key="2">
    <source>
        <dbReference type="Pfam" id="PF00391"/>
    </source>
</evidence>
<geneLocation type="plasmid" evidence="4 5">
    <name>RPME01</name>
</geneLocation>
<keyword evidence="4" id="KW-0418">Kinase</keyword>
<evidence type="ECO:0000313" key="5">
    <source>
        <dbReference type="Proteomes" id="UP000000366"/>
    </source>
</evidence>
<evidence type="ECO:0000259" key="3">
    <source>
        <dbReference type="Pfam" id="PF01326"/>
    </source>
</evidence>
<dbReference type="eggNOG" id="COG1080">
    <property type="taxonomic scope" value="Bacteria"/>
</dbReference>
<keyword evidence="4" id="KW-0614">Plasmid</keyword>
<dbReference type="Gene3D" id="3.20.20.60">
    <property type="entry name" value="Phosphoenolpyruvate-binding domains"/>
    <property type="match status" value="1"/>
</dbReference>